<feature type="repeat" description="PPR" evidence="3">
    <location>
        <begin position="464"/>
        <end position="498"/>
    </location>
</feature>
<feature type="repeat" description="PPR" evidence="3">
    <location>
        <begin position="246"/>
        <end position="281"/>
    </location>
</feature>
<dbReference type="Gene3D" id="1.25.40.10">
    <property type="entry name" value="Tetratricopeptide repeat domain"/>
    <property type="match status" value="4"/>
</dbReference>
<feature type="repeat" description="PPR" evidence="3">
    <location>
        <begin position="499"/>
        <end position="533"/>
    </location>
</feature>
<dbReference type="EMBL" id="JAZDWU010000011">
    <property type="protein sequence ID" value="KAK9987337.1"/>
    <property type="molecule type" value="Genomic_DNA"/>
</dbReference>
<comment type="similarity">
    <text evidence="1">Belongs to the PPR family. P subfamily.</text>
</comment>
<dbReference type="Pfam" id="PF01535">
    <property type="entry name" value="PPR"/>
    <property type="match status" value="1"/>
</dbReference>
<keyword evidence="5" id="KW-1185">Reference proteome</keyword>
<gene>
    <name evidence="4" type="ORF">SO802_032288</name>
</gene>
<organism evidence="4 5">
    <name type="scientific">Lithocarpus litseifolius</name>
    <dbReference type="NCBI Taxonomy" id="425828"/>
    <lineage>
        <taxon>Eukaryota</taxon>
        <taxon>Viridiplantae</taxon>
        <taxon>Streptophyta</taxon>
        <taxon>Embryophyta</taxon>
        <taxon>Tracheophyta</taxon>
        <taxon>Spermatophyta</taxon>
        <taxon>Magnoliopsida</taxon>
        <taxon>eudicotyledons</taxon>
        <taxon>Gunneridae</taxon>
        <taxon>Pentapetalae</taxon>
        <taxon>rosids</taxon>
        <taxon>fabids</taxon>
        <taxon>Fagales</taxon>
        <taxon>Fagaceae</taxon>
        <taxon>Lithocarpus</taxon>
    </lineage>
</organism>
<dbReference type="InterPro" id="IPR002885">
    <property type="entry name" value="PPR_rpt"/>
</dbReference>
<dbReference type="InterPro" id="IPR050667">
    <property type="entry name" value="PPR-containing_protein"/>
</dbReference>
<dbReference type="NCBIfam" id="TIGR00756">
    <property type="entry name" value="PPR"/>
    <property type="match status" value="7"/>
</dbReference>
<dbReference type="PROSITE" id="PS51375">
    <property type="entry name" value="PPR"/>
    <property type="match status" value="10"/>
</dbReference>
<evidence type="ECO:0000313" key="4">
    <source>
        <dbReference type="EMBL" id="KAK9987337.1"/>
    </source>
</evidence>
<dbReference type="Proteomes" id="UP001459277">
    <property type="component" value="Unassembled WGS sequence"/>
</dbReference>
<accession>A0AAW2BQ60</accession>
<comment type="caution">
    <text evidence="4">The sequence shown here is derived from an EMBL/GenBank/DDBJ whole genome shotgun (WGS) entry which is preliminary data.</text>
</comment>
<name>A0AAW2BQ60_9ROSI</name>
<dbReference type="PANTHER" id="PTHR47939:SF14">
    <property type="entry name" value="PENTATRICOPEPTIDE REPEAT-CONTAINING PROTEIN MITOCHONDRIAL"/>
    <property type="match status" value="1"/>
</dbReference>
<feature type="repeat" description="PPR" evidence="3">
    <location>
        <begin position="211"/>
        <end position="245"/>
    </location>
</feature>
<feature type="repeat" description="PPR" evidence="3">
    <location>
        <begin position="352"/>
        <end position="386"/>
    </location>
</feature>
<dbReference type="PANTHER" id="PTHR47939">
    <property type="entry name" value="MEMBRANE-ASSOCIATED SALT-INDUCIBLE PROTEIN-LIKE"/>
    <property type="match status" value="1"/>
</dbReference>
<dbReference type="Pfam" id="PF13041">
    <property type="entry name" value="PPR_2"/>
    <property type="match status" value="3"/>
</dbReference>
<feature type="repeat" description="PPR" evidence="3">
    <location>
        <begin position="141"/>
        <end position="175"/>
    </location>
</feature>
<feature type="repeat" description="PPR" evidence="3">
    <location>
        <begin position="387"/>
        <end position="421"/>
    </location>
</feature>
<dbReference type="AlphaFoldDB" id="A0AAW2BQ60"/>
<evidence type="ECO:0000313" key="5">
    <source>
        <dbReference type="Proteomes" id="UP001459277"/>
    </source>
</evidence>
<dbReference type="Pfam" id="PF12854">
    <property type="entry name" value="PPR_1"/>
    <property type="match status" value="1"/>
</dbReference>
<evidence type="ECO:0000256" key="3">
    <source>
        <dbReference type="PROSITE-ProRule" id="PRU00708"/>
    </source>
</evidence>
<evidence type="ECO:0008006" key="6">
    <source>
        <dbReference type="Google" id="ProtNLM"/>
    </source>
</evidence>
<feature type="repeat" description="PPR" evidence="3">
    <location>
        <begin position="282"/>
        <end position="316"/>
    </location>
</feature>
<feature type="repeat" description="PPR" evidence="3">
    <location>
        <begin position="317"/>
        <end position="351"/>
    </location>
</feature>
<dbReference type="InterPro" id="IPR011990">
    <property type="entry name" value="TPR-like_helical_dom_sf"/>
</dbReference>
<proteinExistence type="inferred from homology"/>
<reference evidence="4 5" key="1">
    <citation type="submission" date="2024-01" db="EMBL/GenBank/DDBJ databases">
        <title>A telomere-to-telomere, gap-free genome of sweet tea (Lithocarpus litseifolius).</title>
        <authorList>
            <person name="Zhou J."/>
        </authorList>
    </citation>
    <scope>NUCLEOTIDE SEQUENCE [LARGE SCALE GENOMIC DNA]</scope>
    <source>
        <strain evidence="4">Zhou-2022a</strain>
        <tissue evidence="4">Leaf</tissue>
    </source>
</reference>
<dbReference type="FunFam" id="1.25.40.10:FF:000558">
    <property type="entry name" value="Pentatricopeptide repeat-containing protein At5g39710"/>
    <property type="match status" value="1"/>
</dbReference>
<keyword evidence="2" id="KW-0677">Repeat</keyword>
<sequence length="650" mass="73292">MGAPTEARVDWWCLRLGAGDWWERGPEVAGFLEKILIWESLCINSRSHVPDDVKSQAKNTNFQASDLVMTLLGLDENFLSLFITLTEREFPVMGSKAMFKWSKQITPSLVEQLIRAERDVRKAVLIFDSATAEYANGFQHDHNTFGLMISKLVSSNQFRSAEELLNRMKEEKCNITEDIFLSICRAYGRVHRPLDAVRVFHKMDDFQCKPTEKSYITVFAILVEENQLKIALRFYRHMREIGIPPSVASLNVLIKALCKNSGTMDSALWIFREMPNRGCTPDSYTFGTLINGLCRFGKIGEAKELFKEMETKGCLPSVVTYTSLIHGLCQSNDLDEAIRLLEEMMGKGIDPNVFTYSALMDGFCKGGRSSQAMELLEMMISKRQRPNMITYSTLIHGLCKEGKLREALEILDRMKLQGLKPDAGLYMKIINGFCDVFKFQEAANFLDEMVLGGISPNRLTWSLHVRIYNMVVQGLCTNGDPNRAFQLYLSMRSRGISINTGTFDSLVECFCKRGDLHKAARIVDDMVIDGCVPAEGTWNAVVGGFWDRRKVREATELLQYSAATSGERVVEPWVVANPDFALLSLKLSVKLSRKHDTPQGVTSAAVMIWLTMSQLPCLVKMGDRSWQARTDPVGKRLAKCPNELCSEKSG</sequence>
<evidence type="ECO:0000256" key="2">
    <source>
        <dbReference type="ARBA" id="ARBA00022737"/>
    </source>
</evidence>
<protein>
    <recommendedName>
        <fullName evidence="6">Pentatricopeptide repeat-containing protein</fullName>
    </recommendedName>
</protein>
<evidence type="ECO:0000256" key="1">
    <source>
        <dbReference type="ARBA" id="ARBA00007626"/>
    </source>
</evidence>
<feature type="repeat" description="PPR" evidence="3">
    <location>
        <begin position="422"/>
        <end position="456"/>
    </location>
</feature>